<reference evidence="7 8" key="1">
    <citation type="journal article" date="2017" name="Curr. Biol.">
        <title>Genome architecture and evolution of a unichromosomal asexual nematode.</title>
        <authorList>
            <person name="Fradin H."/>
            <person name="Zegar C."/>
            <person name="Gutwein M."/>
            <person name="Lucas J."/>
            <person name="Kovtun M."/>
            <person name="Corcoran D."/>
            <person name="Baugh L.R."/>
            <person name="Kiontke K."/>
            <person name="Gunsalus K."/>
            <person name="Fitch D.H."/>
            <person name="Piano F."/>
        </authorList>
    </citation>
    <scope>NUCLEOTIDE SEQUENCE [LARGE SCALE GENOMIC DNA]</scope>
    <source>
        <strain evidence="7">PF1309</strain>
    </source>
</reference>
<sequence length="400" mass="43668">MDWTSLQQGFVYAAQNFGSMFMLVTGWQADKLNRIMTGIGDSLLFPSASSLITRWFPAKERPFALGSLLILPIGGKLCEKNGTGGFSGWPAIFYLSAMIGTGILVIWLILSADKPSKHLCIMKREREYIERKIEEEKIGKRTERGNPPWGKMARCVPLYVAIAALVCHEFPLVIMLQYLPKFFSDVLKLKSSVNGLASSLPMVCLFISKTISSSLSTIMTARKPPILSKTTSCKLFNFIASLGLGICIGLTPLLTLLNHPAPVIVVLCLANAFAGLHTPGVQTALLQLAPAYSGVITGISFAVVNMFSISNKLISSTILQNGTRHEWTIVFEISAVIALLPVVFFTLWGSAERQAWASSSSALPNKEPDQESNDSSDSTEQVLHAFAKYSLFLTHDLGQS</sequence>
<evidence type="ECO:0008006" key="9">
    <source>
        <dbReference type="Google" id="ProtNLM"/>
    </source>
</evidence>
<dbReference type="Proteomes" id="UP000218231">
    <property type="component" value="Unassembled WGS sequence"/>
</dbReference>
<comment type="caution">
    <text evidence="7">The sequence shown here is derived from an EMBL/GenBank/DDBJ whole genome shotgun (WGS) entry which is preliminary data.</text>
</comment>
<evidence type="ECO:0000256" key="1">
    <source>
        <dbReference type="ARBA" id="ARBA00004141"/>
    </source>
</evidence>
<protein>
    <recommendedName>
        <fullName evidence="9">Major facilitator superfamily (MFS) profile domain-containing protein</fullName>
    </recommendedName>
</protein>
<keyword evidence="4 6" id="KW-0472">Membrane</keyword>
<dbReference type="AlphaFoldDB" id="A0A2A2LFN1"/>
<dbReference type="OrthoDB" id="2985014at2759"/>
<dbReference type="SUPFAM" id="SSF103473">
    <property type="entry name" value="MFS general substrate transporter"/>
    <property type="match status" value="1"/>
</dbReference>
<feature type="transmembrane region" description="Helical" evidence="6">
    <location>
        <begin position="199"/>
        <end position="221"/>
    </location>
</feature>
<dbReference type="InterPro" id="IPR011701">
    <property type="entry name" value="MFS"/>
</dbReference>
<feature type="transmembrane region" description="Helical" evidence="6">
    <location>
        <begin position="158"/>
        <end position="179"/>
    </location>
</feature>
<dbReference type="PANTHER" id="PTHR11662">
    <property type="entry name" value="SOLUTE CARRIER FAMILY 17"/>
    <property type="match status" value="1"/>
</dbReference>
<gene>
    <name evidence="7" type="ORF">WR25_10258</name>
</gene>
<dbReference type="STRING" id="2018661.A0A2A2LFN1"/>
<feature type="transmembrane region" description="Helical" evidence="6">
    <location>
        <begin position="91"/>
        <end position="110"/>
    </location>
</feature>
<feature type="transmembrane region" description="Helical" evidence="6">
    <location>
        <begin position="329"/>
        <end position="348"/>
    </location>
</feature>
<evidence type="ECO:0000256" key="5">
    <source>
        <dbReference type="SAM" id="MobiDB-lite"/>
    </source>
</evidence>
<dbReference type="Gene3D" id="1.20.1250.20">
    <property type="entry name" value="MFS general substrate transporter like domains"/>
    <property type="match status" value="1"/>
</dbReference>
<evidence type="ECO:0000256" key="2">
    <source>
        <dbReference type="ARBA" id="ARBA00022692"/>
    </source>
</evidence>
<dbReference type="FunFam" id="1.20.1250.20:FF:000532">
    <property type="entry name" value="SLC (SoLute Carrier) homolog"/>
    <property type="match status" value="1"/>
</dbReference>
<evidence type="ECO:0000313" key="8">
    <source>
        <dbReference type="Proteomes" id="UP000218231"/>
    </source>
</evidence>
<evidence type="ECO:0000256" key="6">
    <source>
        <dbReference type="SAM" id="Phobius"/>
    </source>
</evidence>
<dbReference type="GO" id="GO:0016020">
    <property type="term" value="C:membrane"/>
    <property type="evidence" value="ECO:0007669"/>
    <property type="project" value="UniProtKB-SubCell"/>
</dbReference>
<name>A0A2A2LFN1_9BILA</name>
<keyword evidence="2 6" id="KW-0812">Transmembrane</keyword>
<evidence type="ECO:0000313" key="7">
    <source>
        <dbReference type="EMBL" id="PAV84993.1"/>
    </source>
</evidence>
<feature type="transmembrane region" description="Helical" evidence="6">
    <location>
        <begin position="288"/>
        <end position="309"/>
    </location>
</feature>
<dbReference type="GO" id="GO:0006820">
    <property type="term" value="P:monoatomic anion transport"/>
    <property type="evidence" value="ECO:0007669"/>
    <property type="project" value="TreeGrafter"/>
</dbReference>
<dbReference type="InterPro" id="IPR050382">
    <property type="entry name" value="MFS_Na/Anion_cotransporter"/>
</dbReference>
<dbReference type="Pfam" id="PF07690">
    <property type="entry name" value="MFS_1"/>
    <property type="match status" value="1"/>
</dbReference>
<dbReference type="EMBL" id="LIAE01006808">
    <property type="protein sequence ID" value="PAV84993.1"/>
    <property type="molecule type" value="Genomic_DNA"/>
</dbReference>
<comment type="subcellular location">
    <subcellularLocation>
        <location evidence="1">Membrane</location>
        <topology evidence="1">Multi-pass membrane protein</topology>
    </subcellularLocation>
</comment>
<dbReference type="PANTHER" id="PTHR11662:SF314">
    <property type="entry name" value="MAJOR FACILITATOR SUPERFAMILY (MFS) PROFILE DOMAIN-CONTAINING PROTEIN"/>
    <property type="match status" value="1"/>
</dbReference>
<keyword evidence="8" id="KW-1185">Reference proteome</keyword>
<proteinExistence type="predicted"/>
<evidence type="ECO:0000256" key="4">
    <source>
        <dbReference type="ARBA" id="ARBA00023136"/>
    </source>
</evidence>
<organism evidence="7 8">
    <name type="scientific">Diploscapter pachys</name>
    <dbReference type="NCBI Taxonomy" id="2018661"/>
    <lineage>
        <taxon>Eukaryota</taxon>
        <taxon>Metazoa</taxon>
        <taxon>Ecdysozoa</taxon>
        <taxon>Nematoda</taxon>
        <taxon>Chromadorea</taxon>
        <taxon>Rhabditida</taxon>
        <taxon>Rhabditina</taxon>
        <taxon>Rhabditomorpha</taxon>
        <taxon>Rhabditoidea</taxon>
        <taxon>Rhabditidae</taxon>
        <taxon>Diploscapter</taxon>
    </lineage>
</organism>
<feature type="transmembrane region" description="Helical" evidence="6">
    <location>
        <begin position="233"/>
        <end position="254"/>
    </location>
</feature>
<evidence type="ECO:0000256" key="3">
    <source>
        <dbReference type="ARBA" id="ARBA00022989"/>
    </source>
</evidence>
<dbReference type="InterPro" id="IPR036259">
    <property type="entry name" value="MFS_trans_sf"/>
</dbReference>
<dbReference type="GO" id="GO:0022857">
    <property type="term" value="F:transmembrane transporter activity"/>
    <property type="evidence" value="ECO:0007669"/>
    <property type="project" value="InterPro"/>
</dbReference>
<keyword evidence="3 6" id="KW-1133">Transmembrane helix</keyword>
<accession>A0A2A2LFN1</accession>
<feature type="region of interest" description="Disordered" evidence="5">
    <location>
        <begin position="359"/>
        <end position="379"/>
    </location>
</feature>